<dbReference type="Pfam" id="PF04564">
    <property type="entry name" value="U-box"/>
    <property type="match status" value="1"/>
</dbReference>
<evidence type="ECO:0000256" key="2">
    <source>
        <dbReference type="ARBA" id="ARBA00004906"/>
    </source>
</evidence>
<accession>A0AAN7LHP7</accession>
<evidence type="ECO:0000256" key="3">
    <source>
        <dbReference type="ARBA" id="ARBA00012483"/>
    </source>
</evidence>
<dbReference type="GO" id="GO:0010029">
    <property type="term" value="P:regulation of seed germination"/>
    <property type="evidence" value="ECO:0007669"/>
    <property type="project" value="UniProtKB-ARBA"/>
</dbReference>
<dbReference type="PANTHER" id="PTHR23315:SF307">
    <property type="entry name" value="U-BOX DOMAIN-CONTAINING PROTEIN 19"/>
    <property type="match status" value="1"/>
</dbReference>
<dbReference type="FunFam" id="1.25.10.10:FF:000485">
    <property type="entry name" value="RING-type E3 ubiquitin transferase"/>
    <property type="match status" value="1"/>
</dbReference>
<dbReference type="FunFam" id="3.30.40.10:FF:000442">
    <property type="entry name" value="RING-type E3 ubiquitin transferase"/>
    <property type="match status" value="1"/>
</dbReference>
<dbReference type="Gene3D" id="1.25.10.10">
    <property type="entry name" value="Leucine-rich Repeat Variant"/>
    <property type="match status" value="1"/>
</dbReference>
<dbReference type="SUPFAM" id="SSF57850">
    <property type="entry name" value="RING/U-box"/>
    <property type="match status" value="1"/>
</dbReference>
<feature type="repeat" description="ARM" evidence="7">
    <location>
        <begin position="424"/>
        <end position="466"/>
    </location>
</feature>
<dbReference type="EC" id="2.3.2.27" evidence="3"/>
<reference evidence="9 10" key="1">
    <citation type="journal article" date="2023" name="Hortic Res">
        <title>Pangenome of water caltrop reveals structural variations and asymmetric subgenome divergence after allopolyploidization.</title>
        <authorList>
            <person name="Zhang X."/>
            <person name="Chen Y."/>
            <person name="Wang L."/>
            <person name="Yuan Y."/>
            <person name="Fang M."/>
            <person name="Shi L."/>
            <person name="Lu R."/>
            <person name="Comes H.P."/>
            <person name="Ma Y."/>
            <person name="Chen Y."/>
            <person name="Huang G."/>
            <person name="Zhou Y."/>
            <person name="Zheng Z."/>
            <person name="Qiu Y."/>
        </authorList>
    </citation>
    <scope>NUCLEOTIDE SEQUENCE [LARGE SCALE GENOMIC DNA]</scope>
    <source>
        <tissue evidence="9">Roots</tissue>
    </source>
</reference>
<keyword evidence="6" id="KW-0833">Ubl conjugation pathway</keyword>
<feature type="repeat" description="ARM" evidence="7">
    <location>
        <begin position="549"/>
        <end position="592"/>
    </location>
</feature>
<evidence type="ECO:0000256" key="4">
    <source>
        <dbReference type="ARBA" id="ARBA00022679"/>
    </source>
</evidence>
<dbReference type="Proteomes" id="UP001345219">
    <property type="component" value="Chromosome 13"/>
</dbReference>
<proteinExistence type="predicted"/>
<evidence type="ECO:0000259" key="8">
    <source>
        <dbReference type="PROSITE" id="PS51698"/>
    </source>
</evidence>
<dbReference type="InterPro" id="IPR000225">
    <property type="entry name" value="Armadillo"/>
</dbReference>
<evidence type="ECO:0000256" key="7">
    <source>
        <dbReference type="PROSITE-ProRule" id="PRU00259"/>
    </source>
</evidence>
<dbReference type="Pfam" id="PF25598">
    <property type="entry name" value="ARM_PUB"/>
    <property type="match status" value="1"/>
</dbReference>
<dbReference type="EMBL" id="JAXIOK010000001">
    <property type="protein sequence ID" value="KAK4780801.1"/>
    <property type="molecule type" value="Genomic_DNA"/>
</dbReference>
<evidence type="ECO:0000313" key="10">
    <source>
        <dbReference type="Proteomes" id="UP001345219"/>
    </source>
</evidence>
<feature type="domain" description="U-box" evidence="8">
    <location>
        <begin position="279"/>
        <end position="353"/>
    </location>
</feature>
<dbReference type="InterPro" id="IPR036537">
    <property type="entry name" value="Adaptor_Cbl_N_dom_sf"/>
</dbReference>
<dbReference type="SMART" id="SM00185">
    <property type="entry name" value="ARM"/>
    <property type="match status" value="4"/>
</dbReference>
<dbReference type="InterPro" id="IPR016024">
    <property type="entry name" value="ARM-type_fold"/>
</dbReference>
<dbReference type="InterPro" id="IPR045210">
    <property type="entry name" value="RING-Ubox_PUB"/>
</dbReference>
<dbReference type="InterPro" id="IPR058678">
    <property type="entry name" value="ARM_PUB"/>
</dbReference>
<dbReference type="GO" id="GO:0007166">
    <property type="term" value="P:cell surface receptor signaling pathway"/>
    <property type="evidence" value="ECO:0007669"/>
    <property type="project" value="InterPro"/>
</dbReference>
<dbReference type="PROSITE" id="PS50176">
    <property type="entry name" value="ARM_REPEAT"/>
    <property type="match status" value="2"/>
</dbReference>
<keyword evidence="5" id="KW-0677">Repeat</keyword>
<dbReference type="Gene3D" id="1.20.930.20">
    <property type="entry name" value="Adaptor protein Cbl, N-terminal domain"/>
    <property type="match status" value="1"/>
</dbReference>
<dbReference type="Gene3D" id="3.30.40.10">
    <property type="entry name" value="Zinc/RING finger domain, C3HC4 (zinc finger)"/>
    <property type="match status" value="1"/>
</dbReference>
<comment type="catalytic activity">
    <reaction evidence="1">
        <text>S-ubiquitinyl-[E2 ubiquitin-conjugating enzyme]-L-cysteine + [acceptor protein]-L-lysine = [E2 ubiquitin-conjugating enzyme]-L-cysteine + N(6)-ubiquitinyl-[acceptor protein]-L-lysine.</text>
        <dbReference type="EC" id="2.3.2.27"/>
    </reaction>
</comment>
<dbReference type="AlphaFoldDB" id="A0AAN7LHP7"/>
<dbReference type="InterPro" id="IPR011989">
    <property type="entry name" value="ARM-like"/>
</dbReference>
<evidence type="ECO:0000313" key="9">
    <source>
        <dbReference type="EMBL" id="KAK4780801.1"/>
    </source>
</evidence>
<sequence>MIHKYGSLSGRRILTFPAVHPCESTSLRVLRSSLIDIGRAICSYESSSVYSNRRNAIRTLHNVGNLLAFLEEMEPSDLPDSAFLGLSELHLAFQKIRYLVEDCTQDGSRLWMLIKAEQAASQFRTLNRLMAVCIDVLPLESIRVTEEVRELVELFTRQSPEMQFEVDRQDREAVCTVSSILREFERGVAPRRLDLIRVLDSIGVRSWSECNGEIRFLESEIALENSREVERAREMELLSSLMGIMSYCRCVCFELVDREANRPSDPRGSSNAAMLFSDINSDDFRCPISLEIMADPVTTITGHTYDRSSIMKWFKAGNTICPSTGKRLPSMELIPNHTVRRLIEQYYAENGILIPESDRKKNRDITGTIRPGSRATEGAMRTAASYLEGQLKHGTLCERNKAAYEIRLLAKSSIFNRSCLTEAGTIPLLLCLLPLQDAVAQENAIAALLNLSKHPTSKAVIVNNGGLKQIVEVLKDGLKVESRQHAAAALFYLASVEDYRRLIGEIPSAIPILVEMVRSGTHRGKKNALVAIFGLLMEKTNHKRVLTAGAVELIVELLRSCGREDLCINSLSVLSSLAVGRDGASIVLQAGAMDTAVEILRDSTSRIEKEYCAALLLSLCVNGEEEAVAGLASSSSLMESLYSLLSEGTSRASKKASSLIRVLHEFYDKRSLGPAAPIHYQGVVRAW</sequence>
<organism evidence="9 10">
    <name type="scientific">Trapa incisa</name>
    <dbReference type="NCBI Taxonomy" id="236973"/>
    <lineage>
        <taxon>Eukaryota</taxon>
        <taxon>Viridiplantae</taxon>
        <taxon>Streptophyta</taxon>
        <taxon>Embryophyta</taxon>
        <taxon>Tracheophyta</taxon>
        <taxon>Spermatophyta</taxon>
        <taxon>Magnoliopsida</taxon>
        <taxon>eudicotyledons</taxon>
        <taxon>Gunneridae</taxon>
        <taxon>Pentapetalae</taxon>
        <taxon>rosids</taxon>
        <taxon>malvids</taxon>
        <taxon>Myrtales</taxon>
        <taxon>Lythraceae</taxon>
        <taxon>Trapa</taxon>
    </lineage>
</organism>
<evidence type="ECO:0000256" key="5">
    <source>
        <dbReference type="ARBA" id="ARBA00022737"/>
    </source>
</evidence>
<gene>
    <name evidence="9" type="ORF">SAY87_016907</name>
</gene>
<name>A0AAN7LHP7_9MYRT</name>
<protein>
    <recommendedName>
        <fullName evidence="3">RING-type E3 ubiquitin transferase</fullName>
        <ecNumber evidence="3">2.3.2.27</ecNumber>
    </recommendedName>
</protein>
<dbReference type="SUPFAM" id="SSF48371">
    <property type="entry name" value="ARM repeat"/>
    <property type="match status" value="1"/>
</dbReference>
<dbReference type="PANTHER" id="PTHR23315">
    <property type="entry name" value="U BOX DOMAIN-CONTAINING"/>
    <property type="match status" value="1"/>
</dbReference>
<keyword evidence="4" id="KW-0808">Transferase</keyword>
<keyword evidence="10" id="KW-1185">Reference proteome</keyword>
<evidence type="ECO:0000256" key="1">
    <source>
        <dbReference type="ARBA" id="ARBA00000900"/>
    </source>
</evidence>
<dbReference type="InterPro" id="IPR003613">
    <property type="entry name" value="Ubox_domain"/>
</dbReference>
<dbReference type="InterPro" id="IPR013083">
    <property type="entry name" value="Znf_RING/FYVE/PHD"/>
</dbReference>
<dbReference type="PROSITE" id="PS51698">
    <property type="entry name" value="U_BOX"/>
    <property type="match status" value="1"/>
</dbReference>
<dbReference type="GO" id="GO:0016567">
    <property type="term" value="P:protein ubiquitination"/>
    <property type="evidence" value="ECO:0007669"/>
    <property type="project" value="InterPro"/>
</dbReference>
<dbReference type="CDD" id="cd16664">
    <property type="entry name" value="RING-Ubox_PUB"/>
    <property type="match status" value="1"/>
</dbReference>
<comment type="pathway">
    <text evidence="2">Protein modification; protein ubiquitination.</text>
</comment>
<dbReference type="GO" id="GO:0061630">
    <property type="term" value="F:ubiquitin protein ligase activity"/>
    <property type="evidence" value="ECO:0007669"/>
    <property type="project" value="UniProtKB-EC"/>
</dbReference>
<dbReference type="SMART" id="SM00504">
    <property type="entry name" value="Ubox"/>
    <property type="match status" value="1"/>
</dbReference>
<comment type="caution">
    <text evidence="9">The sequence shown here is derived from an EMBL/GenBank/DDBJ whole genome shotgun (WGS) entry which is preliminary data.</text>
</comment>
<evidence type="ECO:0000256" key="6">
    <source>
        <dbReference type="ARBA" id="ARBA00022786"/>
    </source>
</evidence>